<comment type="caution">
    <text evidence="1">The sequence shown here is derived from an EMBL/GenBank/DDBJ whole genome shotgun (WGS) entry which is preliminary data.</text>
</comment>
<accession>A0ACC1TN38</accession>
<proteinExistence type="predicted"/>
<gene>
    <name evidence="1" type="ORF">F5876DRAFT_50776</name>
</gene>
<dbReference type="Proteomes" id="UP001163835">
    <property type="component" value="Unassembled WGS sequence"/>
</dbReference>
<protein>
    <submittedName>
        <fullName evidence="1">Uncharacterized protein</fullName>
    </submittedName>
</protein>
<evidence type="ECO:0000313" key="2">
    <source>
        <dbReference type="Proteomes" id="UP001163835"/>
    </source>
</evidence>
<organism evidence="1 2">
    <name type="scientific">Lentinula aff. lateritia</name>
    <dbReference type="NCBI Taxonomy" id="2804960"/>
    <lineage>
        <taxon>Eukaryota</taxon>
        <taxon>Fungi</taxon>
        <taxon>Dikarya</taxon>
        <taxon>Basidiomycota</taxon>
        <taxon>Agaricomycotina</taxon>
        <taxon>Agaricomycetes</taxon>
        <taxon>Agaricomycetidae</taxon>
        <taxon>Agaricales</taxon>
        <taxon>Marasmiineae</taxon>
        <taxon>Omphalotaceae</taxon>
        <taxon>Lentinula</taxon>
    </lineage>
</organism>
<feature type="non-terminal residue" evidence="1">
    <location>
        <position position="1"/>
    </location>
</feature>
<reference evidence="1" key="1">
    <citation type="submission" date="2022-09" db="EMBL/GenBank/DDBJ databases">
        <title>A Global Phylogenomic Analysis of the Shiitake Genus Lentinula.</title>
        <authorList>
            <consortium name="DOE Joint Genome Institute"/>
            <person name="Sierra-Patev S."/>
            <person name="Min B."/>
            <person name="Naranjo-Ortiz M."/>
            <person name="Looney B."/>
            <person name="Konkel Z."/>
            <person name="Slot J.C."/>
            <person name="Sakamoto Y."/>
            <person name="Steenwyk J.L."/>
            <person name="Rokas A."/>
            <person name="Carro J."/>
            <person name="Camarero S."/>
            <person name="Ferreira P."/>
            <person name="Molpeceres G."/>
            <person name="Ruiz-Duenas F.J."/>
            <person name="Serrano A."/>
            <person name="Henrissat B."/>
            <person name="Drula E."/>
            <person name="Hughes K.W."/>
            <person name="Mata J.L."/>
            <person name="Ishikawa N.K."/>
            <person name="Vargas-Isla R."/>
            <person name="Ushijima S."/>
            <person name="Smith C.A."/>
            <person name="Ahrendt S."/>
            <person name="Andreopoulos W."/>
            <person name="He G."/>
            <person name="Labutti K."/>
            <person name="Lipzen A."/>
            <person name="Ng V."/>
            <person name="Riley R."/>
            <person name="Sandor L."/>
            <person name="Barry K."/>
            <person name="Martinez A.T."/>
            <person name="Xiao Y."/>
            <person name="Gibbons J.G."/>
            <person name="Terashima K."/>
            <person name="Grigoriev I.V."/>
            <person name="Hibbett D.S."/>
        </authorList>
    </citation>
    <scope>NUCLEOTIDE SEQUENCE</scope>
    <source>
        <strain evidence="1">TMI1499</strain>
    </source>
</reference>
<evidence type="ECO:0000313" key="1">
    <source>
        <dbReference type="EMBL" id="KAJ3806033.1"/>
    </source>
</evidence>
<dbReference type="EMBL" id="MU795487">
    <property type="protein sequence ID" value="KAJ3806033.1"/>
    <property type="molecule type" value="Genomic_DNA"/>
</dbReference>
<sequence>FGWNKQWPEIARVLRPGGTVAFWVRLPIHTRSFGFLNTLPDNADYAVPPRSKPRHMSRSLLGKDLVELYLNAHLVEVHELVEVLAKEVTMTDTN</sequence>
<keyword evidence="2" id="KW-1185">Reference proteome</keyword>
<name>A0ACC1TN38_9AGAR</name>